<evidence type="ECO:0000256" key="9">
    <source>
        <dbReference type="ARBA" id="ARBA00023136"/>
    </source>
</evidence>
<dbReference type="Gene3D" id="3.30.420.370">
    <property type="match status" value="1"/>
</dbReference>
<dbReference type="Gene3D" id="3.30.1360.100">
    <property type="entry name" value="General secretion pathway protein M, EpsM"/>
    <property type="match status" value="1"/>
</dbReference>
<keyword evidence="5" id="KW-0997">Cell inner membrane</keyword>
<evidence type="ECO:0000313" key="13">
    <source>
        <dbReference type="Proteomes" id="UP001055658"/>
    </source>
</evidence>
<dbReference type="RefSeq" id="WP_252085849.1">
    <property type="nucleotide sequence ID" value="NZ_CP092418.1"/>
</dbReference>
<keyword evidence="3" id="KW-0813">Transport</keyword>
<evidence type="ECO:0000259" key="11">
    <source>
        <dbReference type="Pfam" id="PF12693"/>
    </source>
</evidence>
<feature type="domain" description="GspL periplasmic" evidence="11">
    <location>
        <begin position="300"/>
        <end position="441"/>
    </location>
</feature>
<dbReference type="NCBIfam" id="TIGR01709">
    <property type="entry name" value="typeII_sec_gspL"/>
    <property type="match status" value="1"/>
</dbReference>
<keyword evidence="9" id="KW-0472">Membrane</keyword>
<keyword evidence="4" id="KW-1003">Cell membrane</keyword>
<dbReference type="SUPFAM" id="SSF53067">
    <property type="entry name" value="Actin-like ATPase domain"/>
    <property type="match status" value="1"/>
</dbReference>
<sequence length="444" mass="49176">MFKKKSVNEIGMPAVPPKPALVLLRLSETGAGGLTLHQWENGSWCEAALDDEFLSAFNPEFEASAVPDIHPALNLPEGSKALLLLPGNWVWSGVESIPKAARRQANAIGYMVEEQLAEDVEDLHFVCAPRNGDICSIYAISKDKMEILHSQVERLGWPLAEALPEYLLLDLLDIDLSLWLDGEQAHFWQSTGQGLSIRREYLQPLLGSLLGADITSEEGADEEEGEEGKELLLLGGGEEDGLVVAELESLFADRLQVNQRPPEEVFLERYKPGKLSNLLSGDYQLASGKTESVWWLKPAKVAAFCFAAQLLFFVGAGAYYHWQAEQAEEQARAMFTEMFPNVRPSAQLRRQLNGFLKNAGNQGGAFTTHMQQLSKVWTQQRGKELQLQSLRFDGQRGEMVLQLKAQNLSDLDTFVSKLSGNGLRADLLGANELKKGVSGRVRVR</sequence>
<reference evidence="12" key="1">
    <citation type="submission" date="2022-02" db="EMBL/GenBank/DDBJ databases">
        <title>Coral-associated bacteria.</title>
        <authorList>
            <person name="Tang K."/>
            <person name="Wang X."/>
        </authorList>
    </citation>
    <scope>NUCLEOTIDE SEQUENCE</scope>
    <source>
        <strain evidence="12">SCSIO 43006</strain>
    </source>
</reference>
<dbReference type="Gene3D" id="3.30.420.380">
    <property type="match status" value="1"/>
</dbReference>
<proteinExistence type="inferred from homology"/>
<dbReference type="Pfam" id="PF12693">
    <property type="entry name" value="GspL_C"/>
    <property type="match status" value="1"/>
</dbReference>
<feature type="domain" description="GspL cytoplasmic actin-ATPase-like" evidence="10">
    <location>
        <begin position="83"/>
        <end position="207"/>
    </location>
</feature>
<dbReference type="Pfam" id="PF05134">
    <property type="entry name" value="T2SSL"/>
    <property type="match status" value="1"/>
</dbReference>
<name>A0ABY4VH49_9GAMM</name>
<protein>
    <submittedName>
        <fullName evidence="12">Type II secretion system protein GspL</fullName>
    </submittedName>
</protein>
<evidence type="ECO:0000259" key="10">
    <source>
        <dbReference type="Pfam" id="PF05134"/>
    </source>
</evidence>
<evidence type="ECO:0000313" key="12">
    <source>
        <dbReference type="EMBL" id="USD23504.1"/>
    </source>
</evidence>
<evidence type="ECO:0000256" key="3">
    <source>
        <dbReference type="ARBA" id="ARBA00022448"/>
    </source>
</evidence>
<evidence type="ECO:0000256" key="8">
    <source>
        <dbReference type="ARBA" id="ARBA00022989"/>
    </source>
</evidence>
<keyword evidence="6" id="KW-0812">Transmembrane</keyword>
<evidence type="ECO:0000256" key="4">
    <source>
        <dbReference type="ARBA" id="ARBA00022475"/>
    </source>
</evidence>
<comment type="subcellular location">
    <subcellularLocation>
        <location evidence="1">Cell inner membrane</location>
        <topology evidence="1">Single-pass membrane protein</topology>
    </subcellularLocation>
</comment>
<dbReference type="Proteomes" id="UP001055658">
    <property type="component" value="Chromosome"/>
</dbReference>
<dbReference type="InterPro" id="IPR007812">
    <property type="entry name" value="T2SS_protein-GspL"/>
</dbReference>
<evidence type="ECO:0000256" key="7">
    <source>
        <dbReference type="ARBA" id="ARBA00022927"/>
    </source>
</evidence>
<keyword evidence="13" id="KW-1185">Reference proteome</keyword>
<keyword evidence="7" id="KW-0653">Protein transport</keyword>
<evidence type="ECO:0000256" key="1">
    <source>
        <dbReference type="ARBA" id="ARBA00004377"/>
    </source>
</evidence>
<evidence type="ECO:0000256" key="2">
    <source>
        <dbReference type="ARBA" id="ARBA00005318"/>
    </source>
</evidence>
<dbReference type="EMBL" id="CP092418">
    <property type="protein sequence ID" value="USD23504.1"/>
    <property type="molecule type" value="Genomic_DNA"/>
</dbReference>
<dbReference type="InterPro" id="IPR024230">
    <property type="entry name" value="GspL_cyto_dom"/>
</dbReference>
<keyword evidence="8" id="KW-1133">Transmembrane helix</keyword>
<dbReference type="InterPro" id="IPR025691">
    <property type="entry name" value="GspL_pp_dom"/>
</dbReference>
<evidence type="ECO:0000256" key="5">
    <source>
        <dbReference type="ARBA" id="ARBA00022519"/>
    </source>
</evidence>
<organism evidence="12 13">
    <name type="scientific">Microbulbifer variabilis</name>
    <dbReference type="NCBI Taxonomy" id="266805"/>
    <lineage>
        <taxon>Bacteria</taxon>
        <taxon>Pseudomonadati</taxon>
        <taxon>Pseudomonadota</taxon>
        <taxon>Gammaproteobacteria</taxon>
        <taxon>Cellvibrionales</taxon>
        <taxon>Microbulbiferaceae</taxon>
        <taxon>Microbulbifer</taxon>
    </lineage>
</organism>
<evidence type="ECO:0000256" key="6">
    <source>
        <dbReference type="ARBA" id="ARBA00022692"/>
    </source>
</evidence>
<dbReference type="InterPro" id="IPR043129">
    <property type="entry name" value="ATPase_NBD"/>
</dbReference>
<gene>
    <name evidence="12" type="primary">gspL</name>
    <name evidence="12" type="ORF">MJO52_10290</name>
</gene>
<accession>A0ABY4VH49</accession>
<comment type="similarity">
    <text evidence="2">Belongs to the GSP L family.</text>
</comment>